<evidence type="ECO:0000256" key="1">
    <source>
        <dbReference type="ARBA" id="ARBA00008460"/>
    </source>
</evidence>
<dbReference type="Gene3D" id="3.30.70.260">
    <property type="match status" value="1"/>
</dbReference>
<comment type="caution">
    <text evidence="2">The sequence shown here is derived from an EMBL/GenBank/DDBJ whole genome shotgun (WGS) entry which is preliminary data.</text>
</comment>
<dbReference type="PANTHER" id="PTHR38036">
    <property type="entry name" value="UPF0250 PROTEIN YBED"/>
    <property type="match status" value="1"/>
</dbReference>
<dbReference type="AlphaFoldDB" id="A0A2H9TB49"/>
<dbReference type="GO" id="GO:0005829">
    <property type="term" value="C:cytosol"/>
    <property type="evidence" value="ECO:0007669"/>
    <property type="project" value="TreeGrafter"/>
</dbReference>
<dbReference type="InterPro" id="IPR027471">
    <property type="entry name" value="YbeD-like_sf"/>
</dbReference>
<dbReference type="SUPFAM" id="SSF117991">
    <property type="entry name" value="YbeD/HP0495-like"/>
    <property type="match status" value="1"/>
</dbReference>
<sequence>MNITDSSSQESPKIEFPCDYPIRIVGTAAPDFEAFVVECIRQHTPDFNGVTTIRESRTGKYLSVLVTIRATGEAHLKAIHKTLMDSGRVHMVL</sequence>
<organism evidence="2">
    <name type="scientific">invertebrate metagenome</name>
    <dbReference type="NCBI Taxonomy" id="1711999"/>
    <lineage>
        <taxon>unclassified sequences</taxon>
        <taxon>metagenomes</taxon>
        <taxon>organismal metagenomes</taxon>
    </lineage>
</organism>
<dbReference type="InterPro" id="IPR007454">
    <property type="entry name" value="UPF0250_YbeD-like"/>
</dbReference>
<protein>
    <recommendedName>
        <fullName evidence="3">Proposed lipoate regulatory protein YbeD</fullName>
    </recommendedName>
</protein>
<comment type="similarity">
    <text evidence="1">Belongs to the UPF0250 family.</text>
</comment>
<evidence type="ECO:0000313" key="2">
    <source>
        <dbReference type="EMBL" id="PJE80476.1"/>
    </source>
</evidence>
<dbReference type="Pfam" id="PF04359">
    <property type="entry name" value="DUF493"/>
    <property type="match status" value="1"/>
</dbReference>
<accession>A0A2H9TB49</accession>
<dbReference type="EMBL" id="NSIT01000016">
    <property type="protein sequence ID" value="PJE80476.1"/>
    <property type="molecule type" value="Genomic_DNA"/>
</dbReference>
<dbReference type="HAMAP" id="MF_00659">
    <property type="entry name" value="UPF0250"/>
    <property type="match status" value="1"/>
</dbReference>
<dbReference type="PANTHER" id="PTHR38036:SF1">
    <property type="entry name" value="UPF0250 PROTEIN YBED"/>
    <property type="match status" value="1"/>
</dbReference>
<proteinExistence type="inferred from homology"/>
<name>A0A2H9TB49_9ZZZZ</name>
<evidence type="ECO:0008006" key="3">
    <source>
        <dbReference type="Google" id="ProtNLM"/>
    </source>
</evidence>
<gene>
    <name evidence="2" type="ORF">CI610_00559</name>
</gene>
<reference evidence="2" key="1">
    <citation type="journal article" date="2017" name="Appl. Environ. Microbiol.">
        <title>Molecular characterization of an Endozoicomonas-like organism causing infection in king scallop Pecten maximus L.</title>
        <authorList>
            <person name="Cano I."/>
            <person name="van Aerle R."/>
            <person name="Ross S."/>
            <person name="Verner-Jeffreys D.W."/>
            <person name="Paley R.K."/>
            <person name="Rimmer G."/>
            <person name="Ryder D."/>
            <person name="Hooper P."/>
            <person name="Stone D."/>
            <person name="Feist S.W."/>
        </authorList>
    </citation>
    <scope>NUCLEOTIDE SEQUENCE</scope>
</reference>